<feature type="chain" id="PRO_5046184342" description="SCP domain-containing protein" evidence="2">
    <location>
        <begin position="18"/>
        <end position="340"/>
    </location>
</feature>
<evidence type="ECO:0000313" key="5">
    <source>
        <dbReference type="Proteomes" id="UP001323405"/>
    </source>
</evidence>
<sequence>MKSSAMLAACGAILAAASPILQERRLIVHSKVVIEWVTVTVTEGEQPTPAVFSVARRPAQRTTTTTIATTTSAAPPPPPPPPPAPSTSAAPEPVVVVEPAPKPEPATQAPPPVVEAPAPVVESPAPVVEAPAPVVEAPVPAVSTQAPASAPAPAPAPVKVEASSDYQKAVLESHNVHRFNHSAGALEWGQQYADSAKVLAQRCKFEHDTSINGGGYGQNLAMWAASANVDKVDPAAAAARAISNGWYNDELELFPASEYGRANPSAQAQATFSKWGHFTQLVWKDSKQVGCFTARCPVGTLVSNMESLYTVCNYFPVGNMGGAYGKNVLPPLGQPISIAA</sequence>
<comment type="caution">
    <text evidence="4">The sequence shown here is derived from an EMBL/GenBank/DDBJ whole genome shotgun (WGS) entry which is preliminary data.</text>
</comment>
<dbReference type="EMBL" id="JAFFHA010000001">
    <property type="protein sequence ID" value="KAK4660802.1"/>
    <property type="molecule type" value="Genomic_DNA"/>
</dbReference>
<name>A0ABR0GYU0_9PEZI</name>
<dbReference type="InterPro" id="IPR035940">
    <property type="entry name" value="CAP_sf"/>
</dbReference>
<dbReference type="CDD" id="cd05380">
    <property type="entry name" value="CAP_euk"/>
    <property type="match status" value="1"/>
</dbReference>
<accession>A0ABR0GYU0</accession>
<feature type="region of interest" description="Disordered" evidence="1">
    <location>
        <begin position="98"/>
        <end position="117"/>
    </location>
</feature>
<dbReference type="PRINTS" id="PR01217">
    <property type="entry name" value="PRICHEXTENSN"/>
</dbReference>
<proteinExistence type="predicted"/>
<dbReference type="SMART" id="SM00198">
    <property type="entry name" value="SCP"/>
    <property type="match status" value="1"/>
</dbReference>
<dbReference type="GeneID" id="87906550"/>
<dbReference type="SUPFAM" id="SSF55797">
    <property type="entry name" value="PR-1-like"/>
    <property type="match status" value="1"/>
</dbReference>
<feature type="compositionally biased region" description="Pro residues" evidence="1">
    <location>
        <begin position="100"/>
        <end position="114"/>
    </location>
</feature>
<keyword evidence="5" id="KW-1185">Reference proteome</keyword>
<dbReference type="RefSeq" id="XP_062749772.1">
    <property type="nucleotide sequence ID" value="XM_062886643.1"/>
</dbReference>
<feature type="domain" description="SCP" evidence="3">
    <location>
        <begin position="165"/>
        <end position="322"/>
    </location>
</feature>
<feature type="region of interest" description="Disordered" evidence="1">
    <location>
        <begin position="56"/>
        <end position="91"/>
    </location>
</feature>
<protein>
    <recommendedName>
        <fullName evidence="3">SCP domain-containing protein</fullName>
    </recommendedName>
</protein>
<dbReference type="Pfam" id="PF00188">
    <property type="entry name" value="CAP"/>
    <property type="match status" value="1"/>
</dbReference>
<dbReference type="Gene3D" id="3.40.33.10">
    <property type="entry name" value="CAP"/>
    <property type="match status" value="1"/>
</dbReference>
<dbReference type="InterPro" id="IPR018244">
    <property type="entry name" value="Allrgn_V5/Tpx1_CS"/>
</dbReference>
<evidence type="ECO:0000256" key="1">
    <source>
        <dbReference type="SAM" id="MobiDB-lite"/>
    </source>
</evidence>
<reference evidence="4 5" key="1">
    <citation type="journal article" date="2023" name="bioRxiv">
        <title>High-quality genome assemblies of four members of thePodospora anserinaspecies complex.</title>
        <authorList>
            <person name="Ament-Velasquez S.L."/>
            <person name="Vogan A.A."/>
            <person name="Wallerman O."/>
            <person name="Hartmann F."/>
            <person name="Gautier V."/>
            <person name="Silar P."/>
            <person name="Giraud T."/>
            <person name="Johannesson H."/>
        </authorList>
    </citation>
    <scope>NUCLEOTIDE SEQUENCE [LARGE SCALE GENOMIC DNA]</scope>
    <source>
        <strain evidence="4 5">CBS 415.72m</strain>
    </source>
</reference>
<feature type="signal peptide" evidence="2">
    <location>
        <begin position="1"/>
        <end position="17"/>
    </location>
</feature>
<evidence type="ECO:0000256" key="2">
    <source>
        <dbReference type="SAM" id="SignalP"/>
    </source>
</evidence>
<dbReference type="PANTHER" id="PTHR10334">
    <property type="entry name" value="CYSTEINE-RICH SECRETORY PROTEIN-RELATED"/>
    <property type="match status" value="1"/>
</dbReference>
<gene>
    <name evidence="4" type="ORF">QC762_122270</name>
</gene>
<evidence type="ECO:0000259" key="3">
    <source>
        <dbReference type="SMART" id="SM00198"/>
    </source>
</evidence>
<keyword evidence="2" id="KW-0732">Signal</keyword>
<dbReference type="InterPro" id="IPR014044">
    <property type="entry name" value="CAP_dom"/>
</dbReference>
<dbReference type="PROSITE" id="PS01009">
    <property type="entry name" value="CRISP_1"/>
    <property type="match status" value="1"/>
</dbReference>
<evidence type="ECO:0000313" key="4">
    <source>
        <dbReference type="EMBL" id="KAK4660802.1"/>
    </source>
</evidence>
<feature type="compositionally biased region" description="Low complexity" evidence="1">
    <location>
        <begin position="56"/>
        <end position="73"/>
    </location>
</feature>
<feature type="compositionally biased region" description="Pro residues" evidence="1">
    <location>
        <begin position="74"/>
        <end position="85"/>
    </location>
</feature>
<dbReference type="Proteomes" id="UP001323405">
    <property type="component" value="Unassembled WGS sequence"/>
</dbReference>
<dbReference type="InterPro" id="IPR001283">
    <property type="entry name" value="CRISP-related"/>
</dbReference>
<organism evidence="4 5">
    <name type="scientific">Podospora pseudocomata</name>
    <dbReference type="NCBI Taxonomy" id="2093779"/>
    <lineage>
        <taxon>Eukaryota</taxon>
        <taxon>Fungi</taxon>
        <taxon>Dikarya</taxon>
        <taxon>Ascomycota</taxon>
        <taxon>Pezizomycotina</taxon>
        <taxon>Sordariomycetes</taxon>
        <taxon>Sordariomycetidae</taxon>
        <taxon>Sordariales</taxon>
        <taxon>Podosporaceae</taxon>
        <taxon>Podospora</taxon>
    </lineage>
</organism>